<protein>
    <submittedName>
        <fullName evidence="1">Uncharacterized protein</fullName>
    </submittedName>
</protein>
<comment type="caution">
    <text evidence="1">The sequence shown here is derived from an EMBL/GenBank/DDBJ whole genome shotgun (WGS) entry which is preliminary data.</text>
</comment>
<evidence type="ECO:0000313" key="1">
    <source>
        <dbReference type="EMBL" id="KAJ1720543.1"/>
    </source>
</evidence>
<accession>A0A9W7XXM1</accession>
<dbReference type="Proteomes" id="UP001149813">
    <property type="component" value="Unassembled WGS sequence"/>
</dbReference>
<proteinExistence type="predicted"/>
<sequence>MVFDSRINSGGAPSLVLEDAASLPPLRYNYPAWHSGSGLICAPARRGAAGMETAVVNVWDPRYVDCRAATQFILHEDDRNVTSVDFTDASGNTSPLMVTTSGDALGFTSFTIGSL</sequence>
<organism evidence="1 2">
    <name type="scientific">Coemansia erecta</name>
    <dbReference type="NCBI Taxonomy" id="147472"/>
    <lineage>
        <taxon>Eukaryota</taxon>
        <taxon>Fungi</taxon>
        <taxon>Fungi incertae sedis</taxon>
        <taxon>Zoopagomycota</taxon>
        <taxon>Kickxellomycotina</taxon>
        <taxon>Kickxellomycetes</taxon>
        <taxon>Kickxellales</taxon>
        <taxon>Kickxellaceae</taxon>
        <taxon>Coemansia</taxon>
    </lineage>
</organism>
<gene>
    <name evidence="1" type="ORF">LPJ53_004844</name>
</gene>
<reference evidence="1" key="1">
    <citation type="submission" date="2022-07" db="EMBL/GenBank/DDBJ databases">
        <title>Phylogenomic reconstructions and comparative analyses of Kickxellomycotina fungi.</title>
        <authorList>
            <person name="Reynolds N.K."/>
            <person name="Stajich J.E."/>
            <person name="Barry K."/>
            <person name="Grigoriev I.V."/>
            <person name="Crous P."/>
            <person name="Smith M.E."/>
        </authorList>
    </citation>
    <scope>NUCLEOTIDE SEQUENCE</scope>
    <source>
        <strain evidence="1">NBRC 32514</strain>
    </source>
</reference>
<evidence type="ECO:0000313" key="2">
    <source>
        <dbReference type="Proteomes" id="UP001149813"/>
    </source>
</evidence>
<dbReference type="EMBL" id="JANBOJ010000248">
    <property type="protein sequence ID" value="KAJ1720543.1"/>
    <property type="molecule type" value="Genomic_DNA"/>
</dbReference>
<dbReference type="AlphaFoldDB" id="A0A9W7XXM1"/>
<keyword evidence="2" id="KW-1185">Reference proteome</keyword>
<name>A0A9W7XXM1_9FUNG</name>